<dbReference type="HOGENOM" id="CLU_237429_0_0_1"/>
<protein>
    <submittedName>
        <fullName evidence="3">Abnormal long morphology protein, putative</fullName>
    </submittedName>
</protein>
<dbReference type="KEGG" id="tet:TTHERM_00327309"/>
<feature type="compositionally biased region" description="Polar residues" evidence="1">
    <location>
        <begin position="1333"/>
        <end position="1382"/>
    </location>
</feature>
<feature type="compositionally biased region" description="Polar residues" evidence="1">
    <location>
        <begin position="1694"/>
        <end position="1707"/>
    </location>
</feature>
<evidence type="ECO:0000313" key="4">
    <source>
        <dbReference type="Proteomes" id="UP000009168"/>
    </source>
</evidence>
<dbReference type="PANTHER" id="PTHR43358:SF4">
    <property type="entry name" value="ALPHA_BETA HYDROLASE FOLD-1 DOMAIN-CONTAINING PROTEIN"/>
    <property type="match status" value="1"/>
</dbReference>
<dbReference type="Pfam" id="PF00561">
    <property type="entry name" value="Abhydrolase_1"/>
    <property type="match status" value="1"/>
</dbReference>
<feature type="compositionally biased region" description="Low complexity" evidence="1">
    <location>
        <begin position="332"/>
        <end position="344"/>
    </location>
</feature>
<keyword evidence="4" id="KW-1185">Reference proteome</keyword>
<feature type="compositionally biased region" description="Low complexity" evidence="1">
    <location>
        <begin position="1383"/>
        <end position="1406"/>
    </location>
</feature>
<feature type="compositionally biased region" description="Polar residues" evidence="1">
    <location>
        <begin position="1647"/>
        <end position="1675"/>
    </location>
</feature>
<feature type="region of interest" description="Disordered" evidence="1">
    <location>
        <begin position="405"/>
        <end position="429"/>
    </location>
</feature>
<feature type="region of interest" description="Disordered" evidence="1">
    <location>
        <begin position="1179"/>
        <end position="1201"/>
    </location>
</feature>
<dbReference type="PANTHER" id="PTHR43358">
    <property type="entry name" value="ALPHA/BETA-HYDROLASE"/>
    <property type="match status" value="1"/>
</dbReference>
<gene>
    <name evidence="3" type="ORF">TTHERM_00327309</name>
</gene>
<evidence type="ECO:0000256" key="1">
    <source>
        <dbReference type="SAM" id="MobiDB-lite"/>
    </source>
</evidence>
<feature type="compositionally biased region" description="Polar residues" evidence="1">
    <location>
        <begin position="1222"/>
        <end position="1237"/>
    </location>
</feature>
<dbReference type="InterPro" id="IPR052920">
    <property type="entry name" value="DNA-binding_regulatory"/>
</dbReference>
<feature type="compositionally biased region" description="Polar residues" evidence="1">
    <location>
        <begin position="419"/>
        <end position="429"/>
    </location>
</feature>
<feature type="compositionally biased region" description="Polar residues" evidence="1">
    <location>
        <begin position="867"/>
        <end position="881"/>
    </location>
</feature>
<proteinExistence type="predicted"/>
<dbReference type="InParanoid" id="A4VCR7"/>
<dbReference type="OMA" id="HCFNGSR"/>
<dbReference type="eggNOG" id="KOG1552">
    <property type="taxonomic scope" value="Eukaryota"/>
</dbReference>
<dbReference type="OrthoDB" id="10249433at2759"/>
<feature type="region of interest" description="Disordered" evidence="1">
    <location>
        <begin position="1328"/>
        <end position="1447"/>
    </location>
</feature>
<dbReference type="InterPro" id="IPR000073">
    <property type="entry name" value="AB_hydrolase_1"/>
</dbReference>
<dbReference type="Gene3D" id="3.40.50.1820">
    <property type="entry name" value="alpha/beta hydrolase"/>
    <property type="match status" value="1"/>
</dbReference>
<evidence type="ECO:0000313" key="3">
    <source>
        <dbReference type="EMBL" id="EDK31323.1"/>
    </source>
</evidence>
<sequence length="1828" mass="210118">MNIIDQFTNAWKVFCRPPRQTYSVFDLGPPLFQTKLYKCKRHEFKVKNSRGHTLECSFYEPVGIQNPECIIYLHCFNGSRIESIKFAEPSISRGCAFCCFDFSGSGLSEGEYVSLGYYEQDDVQVVVNHLRSQFNVKSIALWGRSMGAVTALLYTQKYPTEVQALAIDSAFVSMWDAGVEIADKKVSLPTFIIKGLLEYVRRQIKQNAGYDMEDVNTIKDIQKCLMPVLFIVSKEDKLVSFENSQKLFEKYPANAKKNILYVKGDHNECRSWEDVLKIADFLSGSIKTESKSDIPQNKENFHLIQAEQSNYNTPNNREEQKQQNVIKLIHYQQQQANAKQSDQSPPNNIQLHNSSNQRSPSGSISSESPANQLYRMPQSHTHSYHTSQIVQQNQTITHHYILHNQQNPQPHHHSQHQSLSRPTSQLSNQKEHFNFSNSQQSVQAKKPLHQHSTSNITADHYKQLGTVGAVSEEKNQPIIDQNDIDNNPLVQQLLKDLIQKNYASDFKAPNEISQLPYQNSPLNQAQQFQQQPDQKNVNFTQKMNELEYKQQFVLNKGIQNLQSQLQVQQSLTSSQINLNSNSQINSNQISNQTQNFMSIPLPDPQQNIGSRKSSVVSPTNMDMKTSNIPDEMHEIDFPKAKDFRTKQKINNYTFQLHPPMNTFSSSTVATTKDYNIQQSTPQNESTQRKQSILLENNYSNQILQLSQINPAQQYVPKLNHNSAFSTLNNSPQFFNDKTSVSPRKQLQNLPTTNKNLSQIQGEDSINVPNQNTYPQNNFISTQPQQQFLVQQQQSQQLQQQQQQLQLNQGNNLLQNPHQKKWSQNNENSIQKANVQNTQEEEDFHNLPQSTLTINLKQKKRQSIDYSVSVNLPQTERQNTSDAEQRKQQFDIQQRKSTLDNLLQKPLGNQQKTISSNNIIDVPSELEGSMMLNSGMRAEQRSTVSNNIKQKCMNNSTHQSASIVKVNHSQHQDSSYVIQNLQQSQQAFQNLFSSNIQQQQINMSQIQNQDIQQGQNDQQQMQQFFMQQQQLKQQILPLILQQQEEIKQQQLKQQQEKIQQESQKNQQNQQDEASFGKQGRIPGLSQEKFRNDKSNEQQSRQGKFVDKSQFDRNKSKEMSQDQKHKEKYKNELQQLQRAEEQITQLQQNNYFINVGSKQQYQNESKQSSFQQQETFSYLQQDQNKTGSNSNSQNNSIFQPSTNTTKDQRFIQDLSSQIFQQPQISGAATNSPLNRFQPFSSKSHQSKNSSHVFRYKLDIENILNKNQSQKSQLNNSFLNQQSLSKERDSKNQQNYSSNQLNNYHQQSLDFQNQNQQKEKQQNDKKELIRYDSLNDEPNSQKTRLNTSQISHGNNSISALNGNSSFQQTTPNQNSIPFSQLPKSSQKVIEQQQQFIQQKMQNQQNRQGQSPSMNYSRGLNQIATPSNQKQGNQVNNSSASSFKQNGHKNQNDSLEMNRQQIQQSQIQNRLTKEQSETFNSKYQQYVNGLSLNTYGKILTPTNLFSSKQESKQQQNNNSQQQLTNHQNIQQIQLNSNLTHSVSNTKMYVPNPSDHSKHKILQKSLKDKKPIEGQSSTKGSYQQQLDFNQKATNPNSAIVHSLSQEDYAKLKKKQDMMSYIQKNRNIAMNIDPQQGQNANSQTDESFNKNQFQNIQNPNHKNRFINNNNLDSQDQFSSRQIEPLQSSQSPLSRQLGKYSGNQNFDGNISKKASQASSSTNAAGFFQYKNNNSSSTLNAIEQYQNSKINNPSSLSPNQRLVTYSASSTTSQKFAFKNRVNQATKVVQIQLGDKRQGDQCSFEGHNSSINNSNIMQYQQPSRSSQSPNHRLFQKQ</sequence>
<feature type="compositionally biased region" description="Polar residues" evidence="1">
    <location>
        <begin position="1407"/>
        <end position="1447"/>
    </location>
</feature>
<dbReference type="Proteomes" id="UP000009168">
    <property type="component" value="Unassembled WGS sequence"/>
</dbReference>
<feature type="compositionally biased region" description="Low complexity" evidence="1">
    <location>
        <begin position="1678"/>
        <end position="1687"/>
    </location>
</feature>
<dbReference type="InterPro" id="IPR029058">
    <property type="entry name" value="AB_hydrolase_fold"/>
</dbReference>
<feature type="region of interest" description="Disordered" evidence="1">
    <location>
        <begin position="1056"/>
        <end position="1126"/>
    </location>
</feature>
<feature type="compositionally biased region" description="Low complexity" evidence="1">
    <location>
        <begin position="359"/>
        <end position="368"/>
    </location>
</feature>
<feature type="region of interest" description="Disordered" evidence="1">
    <location>
        <begin position="729"/>
        <end position="754"/>
    </location>
</feature>
<feature type="region of interest" description="Disordered" evidence="1">
    <location>
        <begin position="1222"/>
        <end position="1246"/>
    </location>
</feature>
<reference evidence="4" key="1">
    <citation type="journal article" date="2006" name="PLoS Biol.">
        <title>Macronuclear genome sequence of the ciliate Tetrahymena thermophila, a model eukaryote.</title>
        <authorList>
            <person name="Eisen J.A."/>
            <person name="Coyne R.S."/>
            <person name="Wu M."/>
            <person name="Wu D."/>
            <person name="Thiagarajan M."/>
            <person name="Wortman J.R."/>
            <person name="Badger J.H."/>
            <person name="Ren Q."/>
            <person name="Amedeo P."/>
            <person name="Jones K.M."/>
            <person name="Tallon L.J."/>
            <person name="Delcher A.L."/>
            <person name="Salzberg S.L."/>
            <person name="Silva J.C."/>
            <person name="Haas B.J."/>
            <person name="Majoros W.H."/>
            <person name="Farzad M."/>
            <person name="Carlton J.M."/>
            <person name="Smith R.K. Jr."/>
            <person name="Garg J."/>
            <person name="Pearlman R.E."/>
            <person name="Karrer K.M."/>
            <person name="Sun L."/>
            <person name="Manning G."/>
            <person name="Elde N.C."/>
            <person name="Turkewitz A.P."/>
            <person name="Asai D.J."/>
            <person name="Wilkes D.E."/>
            <person name="Wang Y."/>
            <person name="Cai H."/>
            <person name="Collins K."/>
            <person name="Stewart B.A."/>
            <person name="Lee S.R."/>
            <person name="Wilamowska K."/>
            <person name="Weinberg Z."/>
            <person name="Ruzzo W.L."/>
            <person name="Wloga D."/>
            <person name="Gaertig J."/>
            <person name="Frankel J."/>
            <person name="Tsao C.-C."/>
            <person name="Gorovsky M.A."/>
            <person name="Keeling P.J."/>
            <person name="Waller R.F."/>
            <person name="Patron N.J."/>
            <person name="Cherry J.M."/>
            <person name="Stover N.A."/>
            <person name="Krieger C.J."/>
            <person name="del Toro C."/>
            <person name="Ryder H.F."/>
            <person name="Williamson S.C."/>
            <person name="Barbeau R.A."/>
            <person name="Hamilton E.P."/>
            <person name="Orias E."/>
        </authorList>
    </citation>
    <scope>NUCLEOTIDE SEQUENCE [LARGE SCALE GENOMIC DNA]</scope>
    <source>
        <strain evidence="4">SB210</strain>
    </source>
</reference>
<feature type="region of interest" description="Disordered" evidence="1">
    <location>
        <begin position="332"/>
        <end position="369"/>
    </location>
</feature>
<dbReference type="EMBL" id="GG662299">
    <property type="protein sequence ID" value="EDK31323.1"/>
    <property type="molecule type" value="Genomic_DNA"/>
</dbReference>
<feature type="region of interest" description="Disordered" evidence="1">
    <location>
        <begin position="1647"/>
        <end position="1707"/>
    </location>
</feature>
<feature type="compositionally biased region" description="Polar residues" evidence="1">
    <location>
        <begin position="345"/>
        <end position="358"/>
    </location>
</feature>
<feature type="domain" description="AB hydrolase-1" evidence="2">
    <location>
        <begin position="70"/>
        <end position="177"/>
    </location>
</feature>
<feature type="compositionally biased region" description="Basic and acidic residues" evidence="1">
    <location>
        <begin position="1102"/>
        <end position="1126"/>
    </location>
</feature>
<dbReference type="STRING" id="312017.A4VCR7"/>
<dbReference type="SUPFAM" id="SSF53474">
    <property type="entry name" value="alpha/beta-Hydrolases"/>
    <property type="match status" value="1"/>
</dbReference>
<name>A4VCR7_TETTS</name>
<feature type="compositionally biased region" description="Low complexity" evidence="1">
    <location>
        <begin position="1059"/>
        <end position="1071"/>
    </location>
</feature>
<dbReference type="RefSeq" id="XP_001471058.1">
    <property type="nucleotide sequence ID" value="XM_001471008.1"/>
</dbReference>
<feature type="region of interest" description="Disordered" evidence="1">
    <location>
        <begin position="867"/>
        <end position="889"/>
    </location>
</feature>
<organism evidence="3 4">
    <name type="scientific">Tetrahymena thermophila (strain SB210)</name>
    <dbReference type="NCBI Taxonomy" id="312017"/>
    <lineage>
        <taxon>Eukaryota</taxon>
        <taxon>Sar</taxon>
        <taxon>Alveolata</taxon>
        <taxon>Ciliophora</taxon>
        <taxon>Intramacronucleata</taxon>
        <taxon>Oligohymenophorea</taxon>
        <taxon>Hymenostomatida</taxon>
        <taxon>Tetrahymenina</taxon>
        <taxon>Tetrahymenidae</taxon>
        <taxon>Tetrahymena</taxon>
    </lineage>
</organism>
<evidence type="ECO:0000259" key="2">
    <source>
        <dbReference type="Pfam" id="PF00561"/>
    </source>
</evidence>
<feature type="region of interest" description="Disordered" evidence="1">
    <location>
        <begin position="605"/>
        <end position="627"/>
    </location>
</feature>
<accession>A4VCR7</accession>
<dbReference type="GeneID" id="7828604"/>